<evidence type="ECO:0000313" key="8">
    <source>
        <dbReference type="Proteomes" id="UP000245680"/>
    </source>
</evidence>
<dbReference type="InterPro" id="IPR035906">
    <property type="entry name" value="MetI-like_sf"/>
</dbReference>
<dbReference type="OrthoDB" id="9805108at2"/>
<keyword evidence="6" id="KW-0472">Membrane</keyword>
<dbReference type="GO" id="GO:0055085">
    <property type="term" value="P:transmembrane transport"/>
    <property type="evidence" value="ECO:0007669"/>
    <property type="project" value="InterPro"/>
</dbReference>
<evidence type="ECO:0000313" key="7">
    <source>
        <dbReference type="EMBL" id="PWR02199.1"/>
    </source>
</evidence>
<evidence type="ECO:0000256" key="6">
    <source>
        <dbReference type="ARBA" id="ARBA00023136"/>
    </source>
</evidence>
<gene>
    <name evidence="7" type="ORF">DKT77_13115</name>
</gene>
<organism evidence="7 8">
    <name type="scientific">Meridianimarinicoccus roseus</name>
    <dbReference type="NCBI Taxonomy" id="2072018"/>
    <lineage>
        <taxon>Bacteria</taxon>
        <taxon>Pseudomonadati</taxon>
        <taxon>Pseudomonadota</taxon>
        <taxon>Alphaproteobacteria</taxon>
        <taxon>Rhodobacterales</taxon>
        <taxon>Paracoccaceae</taxon>
        <taxon>Meridianimarinicoccus</taxon>
    </lineage>
</organism>
<evidence type="ECO:0000256" key="2">
    <source>
        <dbReference type="ARBA" id="ARBA00022448"/>
    </source>
</evidence>
<dbReference type="Gene3D" id="1.10.3720.10">
    <property type="entry name" value="MetI-like"/>
    <property type="match status" value="1"/>
</dbReference>
<dbReference type="EMBL" id="QGKU01000039">
    <property type="protein sequence ID" value="PWR02199.1"/>
    <property type="molecule type" value="Genomic_DNA"/>
</dbReference>
<sequence length="215" mass="24132">MVPQSTAFRHAGACCSPAPCCRKPDYRGLVTMIRWTGRTPHPCPERRSRSCGVCGFPMVIRRAGLQTGARSLYEAAVIRGASRWRAYWVVTCPRRRTTSVPVLTVGTLRCFALFLQIGMMIGGGPRDRVQIMVFRVVERSYGKQQISGGATDFGHPLPTDAHGPGRFWRVCTPSSNRTLRLSRRRCRFSPRCRSAGSYPHLVHLSERTIRHDDST</sequence>
<keyword evidence="2" id="KW-0813">Transport</keyword>
<dbReference type="InterPro" id="IPR000515">
    <property type="entry name" value="MetI-like"/>
</dbReference>
<keyword evidence="8" id="KW-1185">Reference proteome</keyword>
<evidence type="ECO:0000256" key="1">
    <source>
        <dbReference type="ARBA" id="ARBA00004651"/>
    </source>
</evidence>
<dbReference type="Proteomes" id="UP000245680">
    <property type="component" value="Unassembled WGS sequence"/>
</dbReference>
<dbReference type="CDD" id="cd06261">
    <property type="entry name" value="TM_PBP2"/>
    <property type="match status" value="1"/>
</dbReference>
<keyword evidence="5" id="KW-1133">Transmembrane helix</keyword>
<dbReference type="PANTHER" id="PTHR30193">
    <property type="entry name" value="ABC TRANSPORTER PERMEASE PROTEIN"/>
    <property type="match status" value="1"/>
</dbReference>
<comment type="subcellular location">
    <subcellularLocation>
        <location evidence="1">Cell membrane</location>
        <topology evidence="1">Multi-pass membrane protein</topology>
    </subcellularLocation>
</comment>
<dbReference type="GO" id="GO:0005886">
    <property type="term" value="C:plasma membrane"/>
    <property type="evidence" value="ECO:0007669"/>
    <property type="project" value="UniProtKB-SubCell"/>
</dbReference>
<proteinExistence type="predicted"/>
<dbReference type="AlphaFoldDB" id="A0A2V2LIF5"/>
<protein>
    <submittedName>
        <fullName evidence="7">Uncharacterized protein</fullName>
    </submittedName>
</protein>
<dbReference type="PANTHER" id="PTHR30193:SF37">
    <property type="entry name" value="INNER MEMBRANE ABC TRANSPORTER PERMEASE PROTEIN YCJO"/>
    <property type="match status" value="1"/>
</dbReference>
<dbReference type="InterPro" id="IPR051393">
    <property type="entry name" value="ABC_transporter_permease"/>
</dbReference>
<dbReference type="SUPFAM" id="SSF161098">
    <property type="entry name" value="MetI-like"/>
    <property type="match status" value="1"/>
</dbReference>
<evidence type="ECO:0000256" key="5">
    <source>
        <dbReference type="ARBA" id="ARBA00022989"/>
    </source>
</evidence>
<evidence type="ECO:0000256" key="4">
    <source>
        <dbReference type="ARBA" id="ARBA00022692"/>
    </source>
</evidence>
<name>A0A2V2LIF5_9RHOB</name>
<keyword evidence="4" id="KW-0812">Transmembrane</keyword>
<evidence type="ECO:0000256" key="3">
    <source>
        <dbReference type="ARBA" id="ARBA00022475"/>
    </source>
</evidence>
<accession>A0A2V2LIF5</accession>
<comment type="caution">
    <text evidence="7">The sequence shown here is derived from an EMBL/GenBank/DDBJ whole genome shotgun (WGS) entry which is preliminary data.</text>
</comment>
<keyword evidence="3" id="KW-1003">Cell membrane</keyword>
<reference evidence="7 8" key="1">
    <citation type="submission" date="2018-05" db="EMBL/GenBank/DDBJ databases">
        <title>Rhodobacteraceae gen. nov., sp. nov. isolated from sea water.</title>
        <authorList>
            <person name="Ren Y."/>
        </authorList>
    </citation>
    <scope>NUCLEOTIDE SEQUENCE [LARGE SCALE GENOMIC DNA]</scope>
    <source>
        <strain evidence="7 8">TG-679</strain>
    </source>
</reference>